<gene>
    <name evidence="1" type="ORF">ACFSSB_03080</name>
</gene>
<dbReference type="RefSeq" id="WP_379900839.1">
    <property type="nucleotide sequence ID" value="NZ_JBHULM010000007.1"/>
</dbReference>
<evidence type="ECO:0000313" key="1">
    <source>
        <dbReference type="EMBL" id="MFD2541289.1"/>
    </source>
</evidence>
<dbReference type="InterPro" id="IPR015003">
    <property type="entry name" value="DUF1853"/>
</dbReference>
<accession>A0ABW5JXB3</accession>
<reference evidence="2" key="1">
    <citation type="journal article" date="2019" name="Int. J. Syst. Evol. Microbiol.">
        <title>The Global Catalogue of Microorganisms (GCM) 10K type strain sequencing project: providing services to taxonomists for standard genome sequencing and annotation.</title>
        <authorList>
            <consortium name="The Broad Institute Genomics Platform"/>
            <consortium name="The Broad Institute Genome Sequencing Center for Infectious Disease"/>
            <person name="Wu L."/>
            <person name="Ma J."/>
        </authorList>
    </citation>
    <scope>NUCLEOTIDE SEQUENCE [LARGE SCALE GENOMIC DNA]</scope>
    <source>
        <strain evidence="2">KCTC 42808</strain>
    </source>
</reference>
<protein>
    <submittedName>
        <fullName evidence="1">DUF1853 family protein</fullName>
    </submittedName>
</protein>
<evidence type="ECO:0000313" key="2">
    <source>
        <dbReference type="Proteomes" id="UP001597467"/>
    </source>
</evidence>
<keyword evidence="2" id="KW-1185">Reference proteome</keyword>
<name>A0ABW5JXB3_9FLAO</name>
<dbReference type="Proteomes" id="UP001597467">
    <property type="component" value="Unassembled WGS sequence"/>
</dbReference>
<dbReference type="Pfam" id="PF08907">
    <property type="entry name" value="DUF1853"/>
    <property type="match status" value="1"/>
</dbReference>
<comment type="caution">
    <text evidence="1">The sequence shown here is derived from an EMBL/GenBank/DDBJ whole genome shotgun (WGS) entry which is preliminary data.</text>
</comment>
<organism evidence="1 2">
    <name type="scientific">Lacinutrix gracilariae</name>
    <dbReference type="NCBI Taxonomy" id="1747198"/>
    <lineage>
        <taxon>Bacteria</taxon>
        <taxon>Pseudomonadati</taxon>
        <taxon>Bacteroidota</taxon>
        <taxon>Flavobacteriia</taxon>
        <taxon>Flavobacteriales</taxon>
        <taxon>Flavobacteriaceae</taxon>
        <taxon>Lacinutrix</taxon>
    </lineage>
</organism>
<dbReference type="EMBL" id="JBHULM010000007">
    <property type="protein sequence ID" value="MFD2541289.1"/>
    <property type="molecule type" value="Genomic_DNA"/>
</dbReference>
<sequence length="266" mass="31362">MKNIQLQYQGFLNTPNLWLENTIFGMQQFQLLNTVLKANDLKNSKLRLGKLVERFVSIQLKEDDSVSILAENVQIQNGKRTIGEIDCLLKKEEQPIHLEIIYKFYLYDETVGVTEIEHFIGPNRKDSFLEKLTKLKEKQLPLLYHKQTKPLLQKIGIPAETIQQQVCFKAQLYMPYSVKKATTKLVNPACIQGYYYYLNQLEQFADCAFFIPEKKDWLIYKPNPNTWLDYASFITEVKLLLNHEKSPLCWIKKPNNETEKCFVVWW</sequence>
<proteinExistence type="predicted"/>